<gene>
    <name evidence="1" type="ORF">CDAR_385681</name>
</gene>
<dbReference type="AlphaFoldDB" id="A0AAV4M5K3"/>
<organism evidence="1 2">
    <name type="scientific">Caerostris darwini</name>
    <dbReference type="NCBI Taxonomy" id="1538125"/>
    <lineage>
        <taxon>Eukaryota</taxon>
        <taxon>Metazoa</taxon>
        <taxon>Ecdysozoa</taxon>
        <taxon>Arthropoda</taxon>
        <taxon>Chelicerata</taxon>
        <taxon>Arachnida</taxon>
        <taxon>Araneae</taxon>
        <taxon>Araneomorphae</taxon>
        <taxon>Entelegynae</taxon>
        <taxon>Araneoidea</taxon>
        <taxon>Araneidae</taxon>
        <taxon>Caerostris</taxon>
    </lineage>
</organism>
<name>A0AAV4M5K3_9ARAC</name>
<keyword evidence="2" id="KW-1185">Reference proteome</keyword>
<protein>
    <submittedName>
        <fullName evidence="1">Uncharacterized protein</fullName>
    </submittedName>
</protein>
<comment type="caution">
    <text evidence="1">The sequence shown here is derived from an EMBL/GenBank/DDBJ whole genome shotgun (WGS) entry which is preliminary data.</text>
</comment>
<proteinExistence type="predicted"/>
<reference evidence="1 2" key="1">
    <citation type="submission" date="2021-06" db="EMBL/GenBank/DDBJ databases">
        <title>Caerostris darwini draft genome.</title>
        <authorList>
            <person name="Kono N."/>
            <person name="Arakawa K."/>
        </authorList>
    </citation>
    <scope>NUCLEOTIDE SEQUENCE [LARGE SCALE GENOMIC DNA]</scope>
</reference>
<accession>A0AAV4M5K3</accession>
<evidence type="ECO:0000313" key="2">
    <source>
        <dbReference type="Proteomes" id="UP001054837"/>
    </source>
</evidence>
<evidence type="ECO:0000313" key="1">
    <source>
        <dbReference type="EMBL" id="GIX67130.1"/>
    </source>
</evidence>
<sequence length="104" mass="11554">MIFLQASPLHPPVNKFRRVLPLMKSSISDSLTVVDSSGFLLVDYGSGSGSENCGFIGRWMGCSKRFRWCFTGFDCFHTLRGGVSVFSIQIRVRVGNVSRPHLVV</sequence>
<dbReference type="Proteomes" id="UP001054837">
    <property type="component" value="Unassembled WGS sequence"/>
</dbReference>
<dbReference type="EMBL" id="BPLQ01000062">
    <property type="protein sequence ID" value="GIX67130.1"/>
    <property type="molecule type" value="Genomic_DNA"/>
</dbReference>